<feature type="transmembrane region" description="Helical" evidence="1">
    <location>
        <begin position="104"/>
        <end position="125"/>
    </location>
</feature>
<keyword evidence="1" id="KW-1133">Transmembrane helix</keyword>
<keyword evidence="1" id="KW-0812">Transmembrane</keyword>
<reference evidence="2 3" key="1">
    <citation type="submission" date="2019-02" db="EMBL/GenBank/DDBJ databases">
        <title>Halieaceae_genomes.</title>
        <authorList>
            <person name="Li S.-H."/>
        </authorList>
    </citation>
    <scope>NUCLEOTIDE SEQUENCE [LARGE SCALE GENOMIC DNA]</scope>
    <source>
        <strain evidence="2 3">JH123</strain>
    </source>
</reference>
<dbReference type="RefSeq" id="WP_279242323.1">
    <property type="nucleotide sequence ID" value="NZ_CP036501.1"/>
</dbReference>
<keyword evidence="1" id="KW-0472">Membrane</keyword>
<feature type="transmembrane region" description="Helical" evidence="1">
    <location>
        <begin position="146"/>
        <end position="164"/>
    </location>
</feature>
<evidence type="ECO:0000313" key="3">
    <source>
        <dbReference type="Proteomes" id="UP001317963"/>
    </source>
</evidence>
<protein>
    <recommendedName>
        <fullName evidence="4">Ferric oxidoreductase domain-containing protein</fullName>
    </recommendedName>
</protein>
<proteinExistence type="predicted"/>
<feature type="transmembrane region" description="Helical" evidence="1">
    <location>
        <begin position="79"/>
        <end position="98"/>
    </location>
</feature>
<name>A0ABY6Q518_9GAMM</name>
<sequence length="198" mass="21544">MILVLSAVLSVVIIVVAFLFAPADASLRSAEPAGFLLLWTRYSAHLAFAFLIVAFSASTLKRVSNNALSTYLMRHRRQVGLGFATAHFAHLTALSLYLTGLEGFSVDASTAVAGFGYVVLLALTLTSNDWSVKQMGPVAWRRLHTTGINILMLYFFVAFSAKLLTEGDAIYAVYTMTTALAAITKLSIKRNYRAITPD</sequence>
<evidence type="ECO:0000313" key="2">
    <source>
        <dbReference type="EMBL" id="UZP73528.1"/>
    </source>
</evidence>
<organism evidence="2 3">
    <name type="scientific">Candidatus Paraluminiphilus aquimaris</name>
    <dbReference type="NCBI Taxonomy" id="2518994"/>
    <lineage>
        <taxon>Bacteria</taxon>
        <taxon>Pseudomonadati</taxon>
        <taxon>Pseudomonadota</taxon>
        <taxon>Gammaproteobacteria</taxon>
        <taxon>Cellvibrionales</taxon>
        <taxon>Halieaceae</taxon>
        <taxon>Candidatus Paraluminiphilus</taxon>
    </lineage>
</organism>
<evidence type="ECO:0000256" key="1">
    <source>
        <dbReference type="SAM" id="Phobius"/>
    </source>
</evidence>
<accession>A0ABY6Q518</accession>
<feature type="transmembrane region" description="Helical" evidence="1">
    <location>
        <begin position="170"/>
        <end position="188"/>
    </location>
</feature>
<dbReference type="Proteomes" id="UP001317963">
    <property type="component" value="Chromosome"/>
</dbReference>
<dbReference type="EMBL" id="CP036501">
    <property type="protein sequence ID" value="UZP73528.1"/>
    <property type="molecule type" value="Genomic_DNA"/>
</dbReference>
<evidence type="ECO:0008006" key="4">
    <source>
        <dbReference type="Google" id="ProtNLM"/>
    </source>
</evidence>
<gene>
    <name evidence="2" type="ORF">E0F26_01730</name>
</gene>
<keyword evidence="3" id="KW-1185">Reference proteome</keyword>
<feature type="transmembrane region" description="Helical" evidence="1">
    <location>
        <begin position="39"/>
        <end position="58"/>
    </location>
</feature>